<feature type="coiled-coil region" evidence="1">
    <location>
        <begin position="143"/>
        <end position="170"/>
    </location>
</feature>
<accession>A0A9Q1JEN4</accession>
<evidence type="ECO:0000313" key="3">
    <source>
        <dbReference type="EMBL" id="KAJ8381389.1"/>
    </source>
</evidence>
<dbReference type="AlphaFoldDB" id="A0A9Q1JEN4"/>
<comment type="caution">
    <text evidence="3">The sequence shown here is derived from an EMBL/GenBank/DDBJ whole genome shotgun (WGS) entry which is preliminary data.</text>
</comment>
<feature type="region of interest" description="Disordered" evidence="2">
    <location>
        <begin position="51"/>
        <end position="87"/>
    </location>
</feature>
<proteinExistence type="predicted"/>
<gene>
    <name evidence="3" type="ORF">SKAU_G00021670</name>
</gene>
<name>A0A9Q1JEN4_SYNKA</name>
<keyword evidence="4" id="KW-1185">Reference proteome</keyword>
<keyword evidence="1" id="KW-0175">Coiled coil</keyword>
<dbReference type="OrthoDB" id="5560525at2759"/>
<sequence length="170" mass="17936">MNDDSKAMASEPLEGFHEVNLASPTTPDLHGLVESYTPKCSAIPSTLYRTPALNSGHGPPNALRADQLPTQPVYSTPKHLGTEDPHNGCVPGLEVHLSACGSGPSARLGVESSKGGTLGSIEGEEPIGLSTDTLSHLRSPSVMEVREKGYERLKEELAKAQRLSDNAVGQ</sequence>
<feature type="region of interest" description="Disordered" evidence="2">
    <location>
        <begin position="1"/>
        <end position="22"/>
    </location>
</feature>
<protein>
    <submittedName>
        <fullName evidence="3">Uncharacterized protein</fullName>
    </submittedName>
</protein>
<dbReference type="Proteomes" id="UP001152622">
    <property type="component" value="Chromosome 1"/>
</dbReference>
<evidence type="ECO:0000313" key="4">
    <source>
        <dbReference type="Proteomes" id="UP001152622"/>
    </source>
</evidence>
<dbReference type="EMBL" id="JAINUF010000001">
    <property type="protein sequence ID" value="KAJ8381389.1"/>
    <property type="molecule type" value="Genomic_DNA"/>
</dbReference>
<evidence type="ECO:0000256" key="1">
    <source>
        <dbReference type="SAM" id="Coils"/>
    </source>
</evidence>
<organism evidence="3 4">
    <name type="scientific">Synaphobranchus kaupii</name>
    <name type="common">Kaup's arrowtooth eel</name>
    <dbReference type="NCBI Taxonomy" id="118154"/>
    <lineage>
        <taxon>Eukaryota</taxon>
        <taxon>Metazoa</taxon>
        <taxon>Chordata</taxon>
        <taxon>Craniata</taxon>
        <taxon>Vertebrata</taxon>
        <taxon>Euteleostomi</taxon>
        <taxon>Actinopterygii</taxon>
        <taxon>Neopterygii</taxon>
        <taxon>Teleostei</taxon>
        <taxon>Anguilliformes</taxon>
        <taxon>Synaphobranchidae</taxon>
        <taxon>Synaphobranchus</taxon>
    </lineage>
</organism>
<reference evidence="3" key="1">
    <citation type="journal article" date="2023" name="Science">
        <title>Genome structures resolve the early diversification of teleost fishes.</title>
        <authorList>
            <person name="Parey E."/>
            <person name="Louis A."/>
            <person name="Montfort J."/>
            <person name="Bouchez O."/>
            <person name="Roques C."/>
            <person name="Iampietro C."/>
            <person name="Lluch J."/>
            <person name="Castinel A."/>
            <person name="Donnadieu C."/>
            <person name="Desvignes T."/>
            <person name="Floi Bucao C."/>
            <person name="Jouanno E."/>
            <person name="Wen M."/>
            <person name="Mejri S."/>
            <person name="Dirks R."/>
            <person name="Jansen H."/>
            <person name="Henkel C."/>
            <person name="Chen W.J."/>
            <person name="Zahm M."/>
            <person name="Cabau C."/>
            <person name="Klopp C."/>
            <person name="Thompson A.W."/>
            <person name="Robinson-Rechavi M."/>
            <person name="Braasch I."/>
            <person name="Lecointre G."/>
            <person name="Bobe J."/>
            <person name="Postlethwait J.H."/>
            <person name="Berthelot C."/>
            <person name="Roest Crollius H."/>
            <person name="Guiguen Y."/>
        </authorList>
    </citation>
    <scope>NUCLEOTIDE SEQUENCE</scope>
    <source>
        <strain evidence="3">WJC10195</strain>
    </source>
</reference>
<evidence type="ECO:0000256" key="2">
    <source>
        <dbReference type="SAM" id="MobiDB-lite"/>
    </source>
</evidence>